<evidence type="ECO:0008006" key="3">
    <source>
        <dbReference type="Google" id="ProtNLM"/>
    </source>
</evidence>
<evidence type="ECO:0000313" key="1">
    <source>
        <dbReference type="EMBL" id="KAK9017510.1"/>
    </source>
</evidence>
<gene>
    <name evidence="1" type="ORF">V6N11_079989</name>
</gene>
<accession>A0ABR2RXF4</accession>
<reference evidence="1 2" key="1">
    <citation type="journal article" date="2024" name="G3 (Bethesda)">
        <title>Genome assembly of Hibiscus sabdariffa L. provides insights into metabolisms of medicinal natural products.</title>
        <authorList>
            <person name="Kim T."/>
        </authorList>
    </citation>
    <scope>NUCLEOTIDE SEQUENCE [LARGE SCALE GENOMIC DNA]</scope>
    <source>
        <strain evidence="1">TK-2024</strain>
        <tissue evidence="1">Old leaves</tissue>
    </source>
</reference>
<sequence length="195" mass="21838">MAWTSHGAKDTGRGDESVNLWKLRIFEFPLMLKATTSCARAAISGVGKVSSPMCDILRGSQISNTHLPNFTFRQCDKCACSILLFSSSLQISNTHLPQKWKTQTLQIVVVVGPSPLFPDDEVGWGLRSDLQFTIKSAYEVHCGDVGGDYESIWTILHSFRGLPKIKMFMWHVIPALKMSTTYCANVAQQFRFGRF</sequence>
<protein>
    <recommendedName>
        <fullName evidence="3">Reverse transcriptase zinc-binding domain-containing protein</fullName>
    </recommendedName>
</protein>
<dbReference type="Proteomes" id="UP001396334">
    <property type="component" value="Unassembled WGS sequence"/>
</dbReference>
<proteinExistence type="predicted"/>
<keyword evidence="2" id="KW-1185">Reference proteome</keyword>
<name>A0ABR2RXF4_9ROSI</name>
<evidence type="ECO:0000313" key="2">
    <source>
        <dbReference type="Proteomes" id="UP001396334"/>
    </source>
</evidence>
<comment type="caution">
    <text evidence="1">The sequence shown here is derived from an EMBL/GenBank/DDBJ whole genome shotgun (WGS) entry which is preliminary data.</text>
</comment>
<dbReference type="EMBL" id="JBBPBN010000020">
    <property type="protein sequence ID" value="KAK9017510.1"/>
    <property type="molecule type" value="Genomic_DNA"/>
</dbReference>
<organism evidence="1 2">
    <name type="scientific">Hibiscus sabdariffa</name>
    <name type="common">roselle</name>
    <dbReference type="NCBI Taxonomy" id="183260"/>
    <lineage>
        <taxon>Eukaryota</taxon>
        <taxon>Viridiplantae</taxon>
        <taxon>Streptophyta</taxon>
        <taxon>Embryophyta</taxon>
        <taxon>Tracheophyta</taxon>
        <taxon>Spermatophyta</taxon>
        <taxon>Magnoliopsida</taxon>
        <taxon>eudicotyledons</taxon>
        <taxon>Gunneridae</taxon>
        <taxon>Pentapetalae</taxon>
        <taxon>rosids</taxon>
        <taxon>malvids</taxon>
        <taxon>Malvales</taxon>
        <taxon>Malvaceae</taxon>
        <taxon>Malvoideae</taxon>
        <taxon>Hibiscus</taxon>
    </lineage>
</organism>